<feature type="region of interest" description="Disordered" evidence="4">
    <location>
        <begin position="1"/>
        <end position="27"/>
    </location>
</feature>
<dbReference type="Proteomes" id="UP000636709">
    <property type="component" value="Unassembled WGS sequence"/>
</dbReference>
<keyword evidence="7" id="KW-1185">Reference proteome</keyword>
<dbReference type="InterPro" id="IPR044533">
    <property type="entry name" value="FLZ1/2/3"/>
</dbReference>
<dbReference type="GO" id="GO:0046872">
    <property type="term" value="F:metal ion binding"/>
    <property type="evidence" value="ECO:0007669"/>
    <property type="project" value="UniProtKB-KW"/>
</dbReference>
<dbReference type="PROSITE" id="PS51795">
    <property type="entry name" value="ZF_FLZ"/>
    <property type="match status" value="1"/>
</dbReference>
<name>A0A835DWJ1_9POAL</name>
<dbReference type="Pfam" id="PF04570">
    <property type="entry name" value="zf-FLZ"/>
    <property type="match status" value="1"/>
</dbReference>
<evidence type="ECO:0000313" key="6">
    <source>
        <dbReference type="EMBL" id="KAF8651722.1"/>
    </source>
</evidence>
<feature type="region of interest" description="Disordered" evidence="4">
    <location>
        <begin position="433"/>
        <end position="474"/>
    </location>
</feature>
<evidence type="ECO:0000256" key="1">
    <source>
        <dbReference type="ARBA" id="ARBA00009374"/>
    </source>
</evidence>
<dbReference type="InterPro" id="IPR007650">
    <property type="entry name" value="Zf-FLZ_dom"/>
</dbReference>
<dbReference type="PANTHER" id="PTHR46057:SF8">
    <property type="entry name" value="OS04G0585700 PROTEIN"/>
    <property type="match status" value="1"/>
</dbReference>
<feature type="region of interest" description="Disordered" evidence="4">
    <location>
        <begin position="323"/>
        <end position="344"/>
    </location>
</feature>
<protein>
    <recommendedName>
        <fullName evidence="5">FLZ-type domain-containing protein</fullName>
    </recommendedName>
</protein>
<feature type="region of interest" description="Disordered" evidence="4">
    <location>
        <begin position="233"/>
        <end position="257"/>
    </location>
</feature>
<feature type="region of interest" description="Disordered" evidence="4">
    <location>
        <begin position="278"/>
        <end position="298"/>
    </location>
</feature>
<sequence length="474" mass="51407">MLSLSATYSLPRTRPCTSRPTKTPPPFFPSSCRHDQTSRFTVSRRHTAPHHITALFRGLVGKKWSTAHELGGRDSEVLVRPVALMGSSPAPLIMDGFVASCERTRLGVEGVMERRDLRLTAGSQTVQVVVDDDCWCWMAALCAGASRSQAASNRAEEASHPRALTRVRWFRLAIHRPRGRHLVLQQVPKLLETSIPTEAQAQPRKTPESQGYTVRWARTDPNPGIRALARWSRDATDPTTRHRQAGPAVAPAVDPPPTPASPHFIKTTSTSCLPFKHTEPKQPKHAVPLLPRTPPNRAGGRIALAPAERGGGSRRGLLFAAAADGPRPRRGGAHGQSGIGSGSGRDSAFALGGGGLSAAAWTRLVSSGVEDELVTAAGGLPLGHFLESCFLCRKPLASNRDIFMYRFAPLPRPCAARDIPFCTEECRREQIEMDEEMERKESSTPKKVTTRAPSHDVESPPRPPKARAGSILAG</sequence>
<feature type="domain" description="FLZ-type" evidence="5">
    <location>
        <begin position="384"/>
        <end position="438"/>
    </location>
</feature>
<feature type="compositionally biased region" description="Gly residues" evidence="4">
    <location>
        <begin position="333"/>
        <end position="343"/>
    </location>
</feature>
<feature type="zinc finger region" description="FLZ-type" evidence="3">
    <location>
        <begin position="384"/>
        <end position="438"/>
    </location>
</feature>
<organism evidence="6 7">
    <name type="scientific">Digitaria exilis</name>
    <dbReference type="NCBI Taxonomy" id="1010633"/>
    <lineage>
        <taxon>Eukaryota</taxon>
        <taxon>Viridiplantae</taxon>
        <taxon>Streptophyta</taxon>
        <taxon>Embryophyta</taxon>
        <taxon>Tracheophyta</taxon>
        <taxon>Spermatophyta</taxon>
        <taxon>Magnoliopsida</taxon>
        <taxon>Liliopsida</taxon>
        <taxon>Poales</taxon>
        <taxon>Poaceae</taxon>
        <taxon>PACMAD clade</taxon>
        <taxon>Panicoideae</taxon>
        <taxon>Panicodae</taxon>
        <taxon>Paniceae</taxon>
        <taxon>Anthephorinae</taxon>
        <taxon>Digitaria</taxon>
    </lineage>
</organism>
<evidence type="ECO:0000256" key="2">
    <source>
        <dbReference type="ARBA" id="ARBA00022723"/>
    </source>
</evidence>
<dbReference type="EMBL" id="JACEFO010002676">
    <property type="protein sequence ID" value="KAF8651722.1"/>
    <property type="molecule type" value="Genomic_DNA"/>
</dbReference>
<dbReference type="PANTHER" id="PTHR46057">
    <property type="entry name" value="FCS-LIKE ZINC FINGER 1-RELATED"/>
    <property type="match status" value="1"/>
</dbReference>
<keyword evidence="2" id="KW-0479">Metal-binding</keyword>
<reference evidence="6" key="1">
    <citation type="submission" date="2020-07" db="EMBL/GenBank/DDBJ databases">
        <title>Genome sequence and genetic diversity analysis of an under-domesticated orphan crop, white fonio (Digitaria exilis).</title>
        <authorList>
            <person name="Bennetzen J.L."/>
            <person name="Chen S."/>
            <person name="Ma X."/>
            <person name="Wang X."/>
            <person name="Yssel A.E.J."/>
            <person name="Chaluvadi S.R."/>
            <person name="Johnson M."/>
            <person name="Gangashetty P."/>
            <person name="Hamidou F."/>
            <person name="Sanogo M.D."/>
            <person name="Zwaenepoel A."/>
            <person name="Wallace J."/>
            <person name="Van De Peer Y."/>
            <person name="Van Deynze A."/>
        </authorList>
    </citation>
    <scope>NUCLEOTIDE SEQUENCE</scope>
    <source>
        <tissue evidence="6">Leaves</tissue>
    </source>
</reference>
<proteinExistence type="inferred from homology"/>
<feature type="compositionally biased region" description="Basic and acidic residues" evidence="4">
    <location>
        <begin position="433"/>
        <end position="444"/>
    </location>
</feature>
<gene>
    <name evidence="6" type="ORF">HU200_063237</name>
</gene>
<comment type="caution">
    <text evidence="6">The sequence shown here is derived from an EMBL/GenBank/DDBJ whole genome shotgun (WGS) entry which is preliminary data.</text>
</comment>
<evidence type="ECO:0000313" key="7">
    <source>
        <dbReference type="Proteomes" id="UP000636709"/>
    </source>
</evidence>
<accession>A0A835DWJ1</accession>
<dbReference type="AlphaFoldDB" id="A0A835DWJ1"/>
<evidence type="ECO:0000256" key="3">
    <source>
        <dbReference type="PROSITE-ProRule" id="PRU01131"/>
    </source>
</evidence>
<feature type="compositionally biased region" description="Polar residues" evidence="4">
    <location>
        <begin position="1"/>
        <end position="10"/>
    </location>
</feature>
<comment type="similarity">
    <text evidence="1">Belongs to the FLZ family.</text>
</comment>
<feature type="region of interest" description="Disordered" evidence="4">
    <location>
        <begin position="194"/>
        <end position="219"/>
    </location>
</feature>
<evidence type="ECO:0000256" key="4">
    <source>
        <dbReference type="SAM" id="MobiDB-lite"/>
    </source>
</evidence>
<evidence type="ECO:0000259" key="5">
    <source>
        <dbReference type="PROSITE" id="PS51795"/>
    </source>
</evidence>